<sequence>MTISGLAGLSDEELIGVIRRNPAQVKKVLKSAQKSTNAATTAAATATASRVEFLARTNQIDPRIQKGLQNQELQLVDTYLSVAKSISGLTMIDMLKDSDVKTIGVCMLNGGKLEKDEVFTLTGLRLLYGVGAGAAETVANLSAVNFGMISSIIAGGEFEFKANGKTLIPWCSLEIFKTHFIKEVVEGDVAPDYAYGFALGNASKDFGMLRLENPKMIESQKAIEFNVRYGAAAPENAFLKLILVGSRAYKH</sequence>
<dbReference type="EMBL" id="VSSQ01001335">
    <property type="protein sequence ID" value="MPM07443.1"/>
    <property type="molecule type" value="Genomic_DNA"/>
</dbReference>
<organism evidence="1">
    <name type="scientific">bioreactor metagenome</name>
    <dbReference type="NCBI Taxonomy" id="1076179"/>
    <lineage>
        <taxon>unclassified sequences</taxon>
        <taxon>metagenomes</taxon>
        <taxon>ecological metagenomes</taxon>
    </lineage>
</organism>
<evidence type="ECO:0000313" key="1">
    <source>
        <dbReference type="EMBL" id="MPM07443.1"/>
    </source>
</evidence>
<comment type="caution">
    <text evidence="1">The sequence shown here is derived from an EMBL/GenBank/DDBJ whole genome shotgun (WGS) entry which is preliminary data.</text>
</comment>
<name>A0A644WZH7_9ZZZZ</name>
<gene>
    <name evidence="1" type="ORF">SDC9_53749</name>
</gene>
<accession>A0A644WZH7</accession>
<proteinExistence type="predicted"/>
<reference evidence="1" key="1">
    <citation type="submission" date="2019-08" db="EMBL/GenBank/DDBJ databases">
        <authorList>
            <person name="Kucharzyk K."/>
            <person name="Murdoch R.W."/>
            <person name="Higgins S."/>
            <person name="Loffler F."/>
        </authorList>
    </citation>
    <scope>NUCLEOTIDE SEQUENCE</scope>
</reference>
<dbReference type="AlphaFoldDB" id="A0A644WZH7"/>
<protein>
    <submittedName>
        <fullName evidence="1">Uncharacterized protein</fullName>
    </submittedName>
</protein>